<sequence length="52" mass="5887">MFEKSLPDLIRGIRANKRNESAYIAKCLEEIHVELNSSDDGTKTNAISKLCY</sequence>
<keyword evidence="2" id="KW-1185">Reference proteome</keyword>
<feature type="non-terminal residue" evidence="1">
    <location>
        <position position="52"/>
    </location>
</feature>
<protein>
    <submittedName>
        <fullName evidence="1">AP-3 complex subunit delta-1</fullName>
    </submittedName>
</protein>
<name>A0ACC1HKG3_9FUNG</name>
<dbReference type="Proteomes" id="UP001145114">
    <property type="component" value="Unassembled WGS sequence"/>
</dbReference>
<accession>A0ACC1HKG3</accession>
<evidence type="ECO:0000313" key="1">
    <source>
        <dbReference type="EMBL" id="KAJ1676994.1"/>
    </source>
</evidence>
<gene>
    <name evidence="1" type="primary">AP3D1</name>
    <name evidence="1" type="ORF">EV182_007102</name>
</gene>
<comment type="caution">
    <text evidence="1">The sequence shown here is derived from an EMBL/GenBank/DDBJ whole genome shotgun (WGS) entry which is preliminary data.</text>
</comment>
<evidence type="ECO:0000313" key="2">
    <source>
        <dbReference type="Proteomes" id="UP001145114"/>
    </source>
</evidence>
<dbReference type="EMBL" id="JAMZIH010003181">
    <property type="protein sequence ID" value="KAJ1676994.1"/>
    <property type="molecule type" value="Genomic_DNA"/>
</dbReference>
<reference evidence="1" key="1">
    <citation type="submission" date="2022-06" db="EMBL/GenBank/DDBJ databases">
        <title>Phylogenomic reconstructions and comparative analyses of Kickxellomycotina fungi.</title>
        <authorList>
            <person name="Reynolds N.K."/>
            <person name="Stajich J.E."/>
            <person name="Barry K."/>
            <person name="Grigoriev I.V."/>
            <person name="Crous P."/>
            <person name="Smith M.E."/>
        </authorList>
    </citation>
    <scope>NUCLEOTIDE SEQUENCE</scope>
    <source>
        <strain evidence="1">RSA 2271</strain>
    </source>
</reference>
<organism evidence="1 2">
    <name type="scientific">Spiromyces aspiralis</name>
    <dbReference type="NCBI Taxonomy" id="68401"/>
    <lineage>
        <taxon>Eukaryota</taxon>
        <taxon>Fungi</taxon>
        <taxon>Fungi incertae sedis</taxon>
        <taxon>Zoopagomycota</taxon>
        <taxon>Kickxellomycotina</taxon>
        <taxon>Kickxellomycetes</taxon>
        <taxon>Kickxellales</taxon>
        <taxon>Kickxellaceae</taxon>
        <taxon>Spiromyces</taxon>
    </lineage>
</organism>
<proteinExistence type="predicted"/>